<evidence type="ECO:0000313" key="1">
    <source>
        <dbReference type="EMBL" id="CEG39406.1"/>
    </source>
</evidence>
<sequence>MLEHKVLIFFLPCRLHTLTHILLHDISALQSIKTAKDLWLTSQRLRTLSLNQQ</sequence>
<proteinExistence type="predicted"/>
<dbReference type="AlphaFoldDB" id="A0A0P1AF14"/>
<organism evidence="1 2">
    <name type="scientific">Plasmopara halstedii</name>
    <name type="common">Downy mildew of sunflower</name>
    <dbReference type="NCBI Taxonomy" id="4781"/>
    <lineage>
        <taxon>Eukaryota</taxon>
        <taxon>Sar</taxon>
        <taxon>Stramenopiles</taxon>
        <taxon>Oomycota</taxon>
        <taxon>Peronosporomycetes</taxon>
        <taxon>Peronosporales</taxon>
        <taxon>Peronosporaceae</taxon>
        <taxon>Plasmopara</taxon>
    </lineage>
</organism>
<evidence type="ECO:0000313" key="2">
    <source>
        <dbReference type="Proteomes" id="UP000054928"/>
    </source>
</evidence>
<dbReference type="GeneID" id="36404710"/>
<protein>
    <submittedName>
        <fullName evidence="1">Uncharacterized protein</fullName>
    </submittedName>
</protein>
<dbReference type="EMBL" id="CCYD01000428">
    <property type="protein sequence ID" value="CEG39406.1"/>
    <property type="molecule type" value="Genomic_DNA"/>
</dbReference>
<accession>A0A0P1AF14</accession>
<keyword evidence="2" id="KW-1185">Reference proteome</keyword>
<dbReference type="RefSeq" id="XP_024575775.1">
    <property type="nucleotide sequence ID" value="XM_024724950.1"/>
</dbReference>
<name>A0A0P1AF14_PLAHL</name>
<dbReference type="Proteomes" id="UP000054928">
    <property type="component" value="Unassembled WGS sequence"/>
</dbReference>
<reference evidence="2" key="1">
    <citation type="submission" date="2014-09" db="EMBL/GenBank/DDBJ databases">
        <authorList>
            <person name="Sharma Rahul"/>
            <person name="Thines Marco"/>
        </authorList>
    </citation>
    <scope>NUCLEOTIDE SEQUENCE [LARGE SCALE GENOMIC DNA]</scope>
</reference>